<feature type="domain" description="Glycosyltransferase 2-like" evidence="2">
    <location>
        <begin position="23"/>
        <end position="156"/>
    </location>
</feature>
<comment type="caution">
    <text evidence="3">The sequence shown here is derived from an EMBL/GenBank/DDBJ whole genome shotgun (WGS) entry which is preliminary data.</text>
</comment>
<dbReference type="InterPro" id="IPR029044">
    <property type="entry name" value="Nucleotide-diphossugar_trans"/>
</dbReference>
<evidence type="ECO:0000313" key="4">
    <source>
        <dbReference type="Proteomes" id="UP000316905"/>
    </source>
</evidence>
<sequence length="237" mass="27571">MHLRTEQDVMRHWDPEQRTPLVSIVCLTYNHAPYIAEAEEGFLMQETLFRFEILVNDDASDDGTQDVIRSYAERYPTLIKPIFRKENQYSQGVPYGIQLFALARGDYIAYCEGDDYWTDPLKLQIQVDFLEQNPDYVITYHDSYVFNSSGIVEQHRFQGQDHRDLSALELKQAHPLSTLTVCFRNKIQELPPELYTAKLMDICWRSLLGAYGKGKYLAEIKPAAYRIHEGGIFSMRT</sequence>
<organism evidence="3 4">
    <name type="scientific">Pseudomonas duriflava</name>
    <dbReference type="NCBI Taxonomy" id="459528"/>
    <lineage>
        <taxon>Bacteria</taxon>
        <taxon>Pseudomonadati</taxon>
        <taxon>Pseudomonadota</taxon>
        <taxon>Gammaproteobacteria</taxon>
        <taxon>Pseudomonadales</taxon>
        <taxon>Pseudomonadaceae</taxon>
        <taxon>Pseudomonas</taxon>
    </lineage>
</organism>
<dbReference type="Proteomes" id="UP000316905">
    <property type="component" value="Unassembled WGS sequence"/>
</dbReference>
<reference evidence="3 4" key="1">
    <citation type="journal article" date="2015" name="Stand. Genomic Sci.">
        <title>Genomic Encyclopedia of Bacterial and Archaeal Type Strains, Phase III: the genomes of soil and plant-associated and newly described type strains.</title>
        <authorList>
            <person name="Whitman W.B."/>
            <person name="Woyke T."/>
            <person name="Klenk H.P."/>
            <person name="Zhou Y."/>
            <person name="Lilburn T.G."/>
            <person name="Beck B.J."/>
            <person name="De Vos P."/>
            <person name="Vandamme P."/>
            <person name="Eisen J.A."/>
            <person name="Garrity G."/>
            <person name="Hugenholtz P."/>
            <person name="Kyrpides N.C."/>
        </authorList>
    </citation>
    <scope>NUCLEOTIDE SEQUENCE [LARGE SCALE GENOMIC DNA]</scope>
    <source>
        <strain evidence="3 4">CGMCC 1.6858</strain>
    </source>
</reference>
<accession>A0A562Q937</accession>
<evidence type="ECO:0000259" key="2">
    <source>
        <dbReference type="Pfam" id="PF00535"/>
    </source>
</evidence>
<keyword evidence="1" id="KW-1003">Cell membrane</keyword>
<keyword evidence="3" id="KW-0808">Transferase</keyword>
<dbReference type="EMBL" id="VLKY01000010">
    <property type="protein sequence ID" value="TWI52690.1"/>
    <property type="molecule type" value="Genomic_DNA"/>
</dbReference>
<dbReference type="InterPro" id="IPR001173">
    <property type="entry name" value="Glyco_trans_2-like"/>
</dbReference>
<dbReference type="SUPFAM" id="SSF53448">
    <property type="entry name" value="Nucleotide-diphospho-sugar transferases"/>
    <property type="match status" value="1"/>
</dbReference>
<name>A0A562Q937_9PSED</name>
<dbReference type="GO" id="GO:0016758">
    <property type="term" value="F:hexosyltransferase activity"/>
    <property type="evidence" value="ECO:0007669"/>
    <property type="project" value="UniProtKB-ARBA"/>
</dbReference>
<dbReference type="AlphaFoldDB" id="A0A562Q937"/>
<evidence type="ECO:0000256" key="1">
    <source>
        <dbReference type="ARBA" id="ARBA00022519"/>
    </source>
</evidence>
<keyword evidence="1" id="KW-0997">Cell inner membrane</keyword>
<protein>
    <submittedName>
        <fullName evidence="3">Glycosyl transferase family 2</fullName>
    </submittedName>
</protein>
<keyword evidence="1" id="KW-0472">Membrane</keyword>
<proteinExistence type="predicted"/>
<dbReference type="PANTHER" id="PTHR22916">
    <property type="entry name" value="GLYCOSYLTRANSFERASE"/>
    <property type="match status" value="1"/>
</dbReference>
<evidence type="ECO:0000313" key="3">
    <source>
        <dbReference type="EMBL" id="TWI52690.1"/>
    </source>
</evidence>
<dbReference type="Pfam" id="PF00535">
    <property type="entry name" value="Glycos_transf_2"/>
    <property type="match status" value="1"/>
</dbReference>
<keyword evidence="4" id="KW-1185">Reference proteome</keyword>
<gene>
    <name evidence="3" type="ORF">IQ22_03066</name>
</gene>
<dbReference type="Gene3D" id="3.90.550.10">
    <property type="entry name" value="Spore Coat Polysaccharide Biosynthesis Protein SpsA, Chain A"/>
    <property type="match status" value="1"/>
</dbReference>
<dbReference type="PANTHER" id="PTHR22916:SF3">
    <property type="entry name" value="UDP-GLCNAC:BETAGAL BETA-1,3-N-ACETYLGLUCOSAMINYLTRANSFERASE-LIKE PROTEIN 1"/>
    <property type="match status" value="1"/>
</dbReference>